<keyword evidence="3" id="KW-0949">S-adenosyl-L-methionine</keyword>
<dbReference type="AlphaFoldDB" id="A0AAJ1MHW3"/>
<organism evidence="5 6">
    <name type="scientific">Candidatus Thalassospirochaeta sargassi</name>
    <dbReference type="NCBI Taxonomy" id="3119039"/>
    <lineage>
        <taxon>Bacteria</taxon>
        <taxon>Pseudomonadati</taxon>
        <taxon>Spirochaetota</taxon>
        <taxon>Spirochaetia</taxon>
        <taxon>Spirochaetales</taxon>
        <taxon>Spirochaetaceae</taxon>
        <taxon>Candidatus Thalassospirochaeta</taxon>
    </lineage>
</organism>
<dbReference type="PANTHER" id="PTHR43042">
    <property type="entry name" value="SAM-DEPENDENT METHYLTRANSFERASE"/>
    <property type="match status" value="1"/>
</dbReference>
<proteinExistence type="predicted"/>
<dbReference type="SUPFAM" id="SSF53335">
    <property type="entry name" value="S-adenosyl-L-methionine-dependent methyltransferases"/>
    <property type="match status" value="1"/>
</dbReference>
<reference evidence="5 6" key="1">
    <citation type="submission" date="2022-12" db="EMBL/GenBank/DDBJ databases">
        <title>Metagenome assembled genome from gulf of manar.</title>
        <authorList>
            <person name="Kohli P."/>
            <person name="Pk S."/>
            <person name="Venkata Ramana C."/>
            <person name="Sasikala C."/>
        </authorList>
    </citation>
    <scope>NUCLEOTIDE SEQUENCE [LARGE SCALE GENOMIC DNA]</scope>
    <source>
        <strain evidence="5">JB008</strain>
    </source>
</reference>
<dbReference type="EMBL" id="JAQQAL010000009">
    <property type="protein sequence ID" value="MDC7225693.1"/>
    <property type="molecule type" value="Genomic_DNA"/>
</dbReference>
<evidence type="ECO:0000256" key="3">
    <source>
        <dbReference type="ARBA" id="ARBA00022691"/>
    </source>
</evidence>
<evidence type="ECO:0000259" key="4">
    <source>
        <dbReference type="Pfam" id="PF10672"/>
    </source>
</evidence>
<protein>
    <submittedName>
        <fullName evidence="5">Class I SAM-dependent methyltransferase</fullName>
        <ecNumber evidence="5">2.1.1.-</ecNumber>
    </submittedName>
</protein>
<accession>A0AAJ1MHW3</accession>
<dbReference type="Pfam" id="PF10672">
    <property type="entry name" value="Methyltrans_SAM"/>
    <property type="match status" value="1"/>
</dbReference>
<dbReference type="GO" id="GO:0032259">
    <property type="term" value="P:methylation"/>
    <property type="evidence" value="ECO:0007669"/>
    <property type="project" value="UniProtKB-KW"/>
</dbReference>
<sequence>MPNTDMDALEALITKNIKSLSLPLSTQGLPLCPSRLLNGRGGCAPGFDNVNIDLYPPLLFVTLYSKYSDPEVNSLVQKLMSMFEGFPLLVQDRSVRPADTRFLSEDAHGEIIVEEAGLRYYLHPGRGQNPGFFPDMRRGRELIRSIIQENLEKSGCKQSVLNLFAYTCSLSVASLSAGASKVVNIDKNKRSLDIGRRNHRLNDGFFSGTSAGNTIYLPHDIFKSIGRLKREGPYNLIIADPPPTQKGSFMMLKDYPRLLRRLPEMLVDGGILMLTQNGPSWSWNDFEKMIRENLPEFTALTKVQPPQDFAPAIDGRGLKIITARKPAG</sequence>
<dbReference type="Proteomes" id="UP001221217">
    <property type="component" value="Unassembled WGS sequence"/>
</dbReference>
<evidence type="ECO:0000256" key="1">
    <source>
        <dbReference type="ARBA" id="ARBA00022603"/>
    </source>
</evidence>
<comment type="caution">
    <text evidence="5">The sequence shown here is derived from an EMBL/GenBank/DDBJ whole genome shotgun (WGS) entry which is preliminary data.</text>
</comment>
<evidence type="ECO:0000313" key="5">
    <source>
        <dbReference type="EMBL" id="MDC7225693.1"/>
    </source>
</evidence>
<keyword evidence="2 5" id="KW-0808">Transferase</keyword>
<dbReference type="InterPro" id="IPR019614">
    <property type="entry name" value="SAM-dep_methyl-trfase"/>
</dbReference>
<dbReference type="PANTHER" id="PTHR43042:SF3">
    <property type="entry name" value="RIBOSOMAL RNA LARGE SUBUNIT METHYLTRANSFERASE YWBD-RELATED"/>
    <property type="match status" value="1"/>
</dbReference>
<keyword evidence="1 5" id="KW-0489">Methyltransferase</keyword>
<name>A0AAJ1MHW3_9SPIO</name>
<dbReference type="CDD" id="cd02440">
    <property type="entry name" value="AdoMet_MTases"/>
    <property type="match status" value="1"/>
</dbReference>
<dbReference type="Gene3D" id="3.40.50.150">
    <property type="entry name" value="Vaccinia Virus protein VP39"/>
    <property type="match status" value="1"/>
</dbReference>
<evidence type="ECO:0000313" key="6">
    <source>
        <dbReference type="Proteomes" id="UP001221217"/>
    </source>
</evidence>
<dbReference type="InterPro" id="IPR029063">
    <property type="entry name" value="SAM-dependent_MTases_sf"/>
</dbReference>
<feature type="domain" description="S-adenosylmethionine-dependent methyltransferase" evidence="4">
    <location>
        <begin position="35"/>
        <end position="321"/>
    </location>
</feature>
<dbReference type="EC" id="2.1.1.-" evidence="5"/>
<dbReference type="GO" id="GO:0008168">
    <property type="term" value="F:methyltransferase activity"/>
    <property type="evidence" value="ECO:0007669"/>
    <property type="project" value="UniProtKB-KW"/>
</dbReference>
<gene>
    <name evidence="5" type="ORF">PQJ61_02890</name>
</gene>
<evidence type="ECO:0000256" key="2">
    <source>
        <dbReference type="ARBA" id="ARBA00022679"/>
    </source>
</evidence>